<dbReference type="InterPro" id="IPR000210">
    <property type="entry name" value="BTB/POZ_dom"/>
</dbReference>
<gene>
    <name evidence="2" type="ORF">GGX14DRAFT_310226</name>
</gene>
<feature type="non-terminal residue" evidence="2">
    <location>
        <position position="1"/>
    </location>
</feature>
<evidence type="ECO:0000259" key="1">
    <source>
        <dbReference type="PROSITE" id="PS50097"/>
    </source>
</evidence>
<evidence type="ECO:0000313" key="2">
    <source>
        <dbReference type="EMBL" id="KAJ7206395.1"/>
    </source>
</evidence>
<dbReference type="AlphaFoldDB" id="A0AAD6VD17"/>
<sequence>FAQTPDADAILRSRDGADFYIHTVILSLVSPVFETMFSLPQSPPTSAIPIIRMEEDSISL</sequence>
<comment type="caution">
    <text evidence="2">The sequence shown here is derived from an EMBL/GenBank/DDBJ whole genome shotgun (WGS) entry which is preliminary data.</text>
</comment>
<reference evidence="2" key="1">
    <citation type="submission" date="2023-03" db="EMBL/GenBank/DDBJ databases">
        <title>Massive genome expansion in bonnet fungi (Mycena s.s.) driven by repeated elements and novel gene families across ecological guilds.</title>
        <authorList>
            <consortium name="Lawrence Berkeley National Laboratory"/>
            <person name="Harder C.B."/>
            <person name="Miyauchi S."/>
            <person name="Viragh M."/>
            <person name="Kuo A."/>
            <person name="Thoen E."/>
            <person name="Andreopoulos B."/>
            <person name="Lu D."/>
            <person name="Skrede I."/>
            <person name="Drula E."/>
            <person name="Henrissat B."/>
            <person name="Morin E."/>
            <person name="Kohler A."/>
            <person name="Barry K."/>
            <person name="LaButti K."/>
            <person name="Morin E."/>
            <person name="Salamov A."/>
            <person name="Lipzen A."/>
            <person name="Mereny Z."/>
            <person name="Hegedus B."/>
            <person name="Baldrian P."/>
            <person name="Stursova M."/>
            <person name="Weitz H."/>
            <person name="Taylor A."/>
            <person name="Grigoriev I.V."/>
            <person name="Nagy L.G."/>
            <person name="Martin F."/>
            <person name="Kauserud H."/>
        </authorList>
    </citation>
    <scope>NUCLEOTIDE SEQUENCE</scope>
    <source>
        <strain evidence="2">9144</strain>
    </source>
</reference>
<evidence type="ECO:0000313" key="3">
    <source>
        <dbReference type="Proteomes" id="UP001219525"/>
    </source>
</evidence>
<accession>A0AAD6VD17</accession>
<dbReference type="Pfam" id="PF00651">
    <property type="entry name" value="BTB"/>
    <property type="match status" value="1"/>
</dbReference>
<dbReference type="PROSITE" id="PS50097">
    <property type="entry name" value="BTB"/>
    <property type="match status" value="1"/>
</dbReference>
<dbReference type="Proteomes" id="UP001219525">
    <property type="component" value="Unassembled WGS sequence"/>
</dbReference>
<dbReference type="SUPFAM" id="SSF54695">
    <property type="entry name" value="POZ domain"/>
    <property type="match status" value="1"/>
</dbReference>
<dbReference type="EMBL" id="JARJCW010000040">
    <property type="protein sequence ID" value="KAJ7206395.1"/>
    <property type="molecule type" value="Genomic_DNA"/>
</dbReference>
<feature type="domain" description="BTB" evidence="1">
    <location>
        <begin position="7"/>
        <end position="60"/>
    </location>
</feature>
<feature type="non-terminal residue" evidence="2">
    <location>
        <position position="60"/>
    </location>
</feature>
<dbReference type="InterPro" id="IPR011333">
    <property type="entry name" value="SKP1/BTB/POZ_sf"/>
</dbReference>
<dbReference type="Gene3D" id="3.30.710.10">
    <property type="entry name" value="Potassium Channel Kv1.1, Chain A"/>
    <property type="match status" value="1"/>
</dbReference>
<keyword evidence="3" id="KW-1185">Reference proteome</keyword>
<organism evidence="2 3">
    <name type="scientific">Mycena pura</name>
    <dbReference type="NCBI Taxonomy" id="153505"/>
    <lineage>
        <taxon>Eukaryota</taxon>
        <taxon>Fungi</taxon>
        <taxon>Dikarya</taxon>
        <taxon>Basidiomycota</taxon>
        <taxon>Agaricomycotina</taxon>
        <taxon>Agaricomycetes</taxon>
        <taxon>Agaricomycetidae</taxon>
        <taxon>Agaricales</taxon>
        <taxon>Marasmiineae</taxon>
        <taxon>Mycenaceae</taxon>
        <taxon>Mycena</taxon>
    </lineage>
</organism>
<proteinExistence type="predicted"/>
<protein>
    <recommendedName>
        <fullName evidence="1">BTB domain-containing protein</fullName>
    </recommendedName>
</protein>
<name>A0AAD6VD17_9AGAR</name>